<evidence type="ECO:0000313" key="2">
    <source>
        <dbReference type="Proteomes" id="UP001148838"/>
    </source>
</evidence>
<name>A0ABQ8TIM6_PERAM</name>
<protein>
    <submittedName>
        <fullName evidence="1">Uncharacterized protein</fullName>
    </submittedName>
</protein>
<dbReference type="Proteomes" id="UP001148838">
    <property type="component" value="Unassembled WGS sequence"/>
</dbReference>
<organism evidence="1 2">
    <name type="scientific">Periplaneta americana</name>
    <name type="common">American cockroach</name>
    <name type="synonym">Blatta americana</name>
    <dbReference type="NCBI Taxonomy" id="6978"/>
    <lineage>
        <taxon>Eukaryota</taxon>
        <taxon>Metazoa</taxon>
        <taxon>Ecdysozoa</taxon>
        <taxon>Arthropoda</taxon>
        <taxon>Hexapoda</taxon>
        <taxon>Insecta</taxon>
        <taxon>Pterygota</taxon>
        <taxon>Neoptera</taxon>
        <taxon>Polyneoptera</taxon>
        <taxon>Dictyoptera</taxon>
        <taxon>Blattodea</taxon>
        <taxon>Blattoidea</taxon>
        <taxon>Blattidae</taxon>
        <taxon>Blattinae</taxon>
        <taxon>Periplaneta</taxon>
    </lineage>
</organism>
<proteinExistence type="predicted"/>
<dbReference type="EMBL" id="JAJSOF020000009">
    <property type="protein sequence ID" value="KAJ4446307.1"/>
    <property type="molecule type" value="Genomic_DNA"/>
</dbReference>
<gene>
    <name evidence="1" type="ORF">ANN_13002</name>
</gene>
<comment type="caution">
    <text evidence="1">The sequence shown here is derived from an EMBL/GenBank/DDBJ whole genome shotgun (WGS) entry which is preliminary data.</text>
</comment>
<accession>A0ABQ8TIM6</accession>
<keyword evidence="2" id="KW-1185">Reference proteome</keyword>
<evidence type="ECO:0000313" key="1">
    <source>
        <dbReference type="EMBL" id="KAJ4446307.1"/>
    </source>
</evidence>
<sequence>MSSGSSTESYPAFAHIGLRKTPEKTSTRAAHEIGFVYLRIIEEWYVKAIVYATQIVTVNEFTDHNFTVFDVLRGKREIFQRNRGRVCSQSCLTVIVNSTEYRMFQKYVRVFQYERAFNIESYFRTARIFLVMDTSVDIKARIFIDTKGWSTRNREQEPEREREAKNVNLKIFYS</sequence>
<reference evidence="1 2" key="1">
    <citation type="journal article" date="2022" name="Allergy">
        <title>Genome assembly and annotation of Periplaneta americana reveal a comprehensive cockroach allergen profile.</title>
        <authorList>
            <person name="Wang L."/>
            <person name="Xiong Q."/>
            <person name="Saelim N."/>
            <person name="Wang L."/>
            <person name="Nong W."/>
            <person name="Wan A.T."/>
            <person name="Shi M."/>
            <person name="Liu X."/>
            <person name="Cao Q."/>
            <person name="Hui J.H.L."/>
            <person name="Sookrung N."/>
            <person name="Leung T.F."/>
            <person name="Tungtrongchitr A."/>
            <person name="Tsui S.K.W."/>
        </authorList>
    </citation>
    <scope>NUCLEOTIDE SEQUENCE [LARGE SCALE GENOMIC DNA]</scope>
    <source>
        <strain evidence="1">PWHHKU_190912</strain>
    </source>
</reference>